<name>A0A521G0U0_9BACT</name>
<protein>
    <submittedName>
        <fullName evidence="11">Type IV pilus biogenesis</fullName>
    </submittedName>
</protein>
<accession>A0A521G0U0</accession>
<evidence type="ECO:0000256" key="3">
    <source>
        <dbReference type="ARBA" id="ARBA00022475"/>
    </source>
</evidence>
<keyword evidence="4" id="KW-0997">Cell inner membrane</keyword>
<evidence type="ECO:0000256" key="4">
    <source>
        <dbReference type="ARBA" id="ARBA00022519"/>
    </source>
</evidence>
<keyword evidence="7" id="KW-1133">Transmembrane helix</keyword>
<dbReference type="GO" id="GO:0015031">
    <property type="term" value="P:protein transport"/>
    <property type="evidence" value="ECO:0007669"/>
    <property type="project" value="UniProtKB-KW"/>
</dbReference>
<dbReference type="Proteomes" id="UP000316238">
    <property type="component" value="Unassembled WGS sequence"/>
</dbReference>
<evidence type="ECO:0000313" key="12">
    <source>
        <dbReference type="Proteomes" id="UP000316238"/>
    </source>
</evidence>
<dbReference type="EMBL" id="NQJD01000021">
    <property type="protein sequence ID" value="TAA74636.1"/>
    <property type="molecule type" value="Genomic_DNA"/>
</dbReference>
<evidence type="ECO:0000256" key="7">
    <source>
        <dbReference type="ARBA" id="ARBA00022989"/>
    </source>
</evidence>
<dbReference type="GO" id="GO:0005886">
    <property type="term" value="C:plasma membrane"/>
    <property type="evidence" value="ECO:0007669"/>
    <property type="project" value="UniProtKB-SubCell"/>
</dbReference>
<feature type="domain" description="Type II secretion system protein GspC N-terminal" evidence="10">
    <location>
        <begin position="33"/>
        <end position="167"/>
    </location>
</feature>
<dbReference type="Pfam" id="PF11356">
    <property type="entry name" value="T2SSC"/>
    <property type="match status" value="1"/>
</dbReference>
<evidence type="ECO:0000256" key="1">
    <source>
        <dbReference type="ARBA" id="ARBA00004533"/>
    </source>
</evidence>
<organism evidence="11 12">
    <name type="scientific">Candidatus Electronema aureum</name>
    <dbReference type="NCBI Taxonomy" id="2005002"/>
    <lineage>
        <taxon>Bacteria</taxon>
        <taxon>Pseudomonadati</taxon>
        <taxon>Thermodesulfobacteriota</taxon>
        <taxon>Desulfobulbia</taxon>
        <taxon>Desulfobulbales</taxon>
        <taxon>Desulfobulbaceae</taxon>
        <taxon>Candidatus Electronema</taxon>
    </lineage>
</organism>
<dbReference type="AlphaFoldDB" id="A0A521G0U0"/>
<evidence type="ECO:0000256" key="6">
    <source>
        <dbReference type="ARBA" id="ARBA00022927"/>
    </source>
</evidence>
<dbReference type="InterPro" id="IPR024961">
    <property type="entry name" value="T2SS_GspC_N"/>
</dbReference>
<comment type="subcellular location">
    <subcellularLocation>
        <location evidence="1">Cell inner membrane</location>
    </subcellularLocation>
</comment>
<dbReference type="Gene3D" id="2.30.30.830">
    <property type="match status" value="1"/>
</dbReference>
<keyword evidence="8" id="KW-0472">Membrane</keyword>
<keyword evidence="12" id="KW-1185">Reference proteome</keyword>
<keyword evidence="3" id="KW-1003">Cell membrane</keyword>
<keyword evidence="5" id="KW-0812">Transmembrane</keyword>
<comment type="caution">
    <text evidence="11">The sequence shown here is derived from an EMBL/GenBank/DDBJ whole genome shotgun (WGS) entry which is preliminary data.</text>
</comment>
<feature type="compositionally biased region" description="Acidic residues" evidence="9">
    <location>
        <begin position="225"/>
        <end position="234"/>
    </location>
</feature>
<evidence type="ECO:0000259" key="10">
    <source>
        <dbReference type="Pfam" id="PF11356"/>
    </source>
</evidence>
<proteinExistence type="predicted"/>
<sequence length="274" mass="29335">MIRVIVKLVVIAALAAGGVHLGYRELQKKLLTNSCLPALPKQKEAAGEKTTVGARQGQQPASDEPQNFQIIVTRDIFQTAAPAVAATLPEKTPQAEVPVVPTALKLILAGTVTGTEQTARAIIIDNTSKEKKQQLLQIGDGVQGAVIKVIDWNSITLDVNGKLEVLEMPKPKNRPGFGSPIGMIPEMAEPDISPIVEDEMMQRGVPPVRPNRRINLPPDLSAPEEAGEITEEAAPELPTMEELPPPPELPGIVEDGSQPPHLDVPVPPELPPMN</sequence>
<feature type="compositionally biased region" description="Pro residues" evidence="9">
    <location>
        <begin position="265"/>
        <end position="274"/>
    </location>
</feature>
<evidence type="ECO:0000256" key="8">
    <source>
        <dbReference type="ARBA" id="ARBA00023136"/>
    </source>
</evidence>
<feature type="region of interest" description="Disordered" evidence="9">
    <location>
        <begin position="205"/>
        <end position="274"/>
    </location>
</feature>
<evidence type="ECO:0000256" key="2">
    <source>
        <dbReference type="ARBA" id="ARBA00022448"/>
    </source>
</evidence>
<evidence type="ECO:0000313" key="11">
    <source>
        <dbReference type="EMBL" id="TAA74636.1"/>
    </source>
</evidence>
<keyword evidence="6" id="KW-0653">Protein transport</keyword>
<evidence type="ECO:0000256" key="5">
    <source>
        <dbReference type="ARBA" id="ARBA00022692"/>
    </source>
</evidence>
<evidence type="ECO:0000256" key="9">
    <source>
        <dbReference type="SAM" id="MobiDB-lite"/>
    </source>
</evidence>
<gene>
    <name evidence="11" type="ORF">CDV28_12130</name>
</gene>
<keyword evidence="2" id="KW-0813">Transport</keyword>
<reference evidence="11" key="1">
    <citation type="submission" date="2017-07" db="EMBL/GenBank/DDBJ databases">
        <title>The cable genome - Insights into the physiology and evolution of filamentous bacteria capable of sulfide oxidation via long distance electron transfer.</title>
        <authorList>
            <person name="Thorup C."/>
            <person name="Bjerg J.T."/>
            <person name="Schreiber L."/>
            <person name="Nielsen L.P."/>
            <person name="Kjeldsen K.U."/>
            <person name="Boesen T."/>
            <person name="Boggild A."/>
            <person name="Meysman F."/>
            <person name="Geelhoed J."/>
            <person name="Schramm A."/>
        </authorList>
    </citation>
    <scope>NUCLEOTIDE SEQUENCE [LARGE SCALE GENOMIC DNA]</scope>
    <source>
        <strain evidence="11">GS</strain>
    </source>
</reference>